<proteinExistence type="predicted"/>
<gene>
    <name evidence="1" type="ORF">S01H1_85030</name>
</gene>
<dbReference type="AlphaFoldDB" id="X0XTS9"/>
<evidence type="ECO:0000313" key="1">
    <source>
        <dbReference type="EMBL" id="GAG46670.1"/>
    </source>
</evidence>
<sequence>KGFDAPLQIHRVTGMGGRFDLSLPEDTTRFVELSDEIPVRFALLEGKDVSPRQIEGRVWAGSPNGAKIRSAEVVEELRNIQIQLVESGHVVPGGCSAKVVQGSRAVDGS</sequence>
<name>X0XTS9_9ZZZZ</name>
<feature type="non-terminal residue" evidence="1">
    <location>
        <position position="109"/>
    </location>
</feature>
<reference evidence="1" key="1">
    <citation type="journal article" date="2014" name="Front. Microbiol.">
        <title>High frequency of phylogenetically diverse reductive dehalogenase-homologous genes in deep subseafloor sedimentary metagenomes.</title>
        <authorList>
            <person name="Kawai M."/>
            <person name="Futagami T."/>
            <person name="Toyoda A."/>
            <person name="Takaki Y."/>
            <person name="Nishi S."/>
            <person name="Hori S."/>
            <person name="Arai W."/>
            <person name="Tsubouchi T."/>
            <person name="Morono Y."/>
            <person name="Uchiyama I."/>
            <person name="Ito T."/>
            <person name="Fujiyama A."/>
            <person name="Inagaki F."/>
            <person name="Takami H."/>
        </authorList>
    </citation>
    <scope>NUCLEOTIDE SEQUENCE</scope>
    <source>
        <strain evidence="1">Expedition CK06-06</strain>
    </source>
</reference>
<protein>
    <submittedName>
        <fullName evidence="1">Uncharacterized protein</fullName>
    </submittedName>
</protein>
<dbReference type="EMBL" id="BARS01058235">
    <property type="protein sequence ID" value="GAG46670.1"/>
    <property type="molecule type" value="Genomic_DNA"/>
</dbReference>
<feature type="non-terminal residue" evidence="1">
    <location>
        <position position="1"/>
    </location>
</feature>
<comment type="caution">
    <text evidence="1">The sequence shown here is derived from an EMBL/GenBank/DDBJ whole genome shotgun (WGS) entry which is preliminary data.</text>
</comment>
<accession>X0XTS9</accession>
<organism evidence="1">
    <name type="scientific">marine sediment metagenome</name>
    <dbReference type="NCBI Taxonomy" id="412755"/>
    <lineage>
        <taxon>unclassified sequences</taxon>
        <taxon>metagenomes</taxon>
        <taxon>ecological metagenomes</taxon>
    </lineage>
</organism>